<dbReference type="Pfam" id="PF13963">
    <property type="entry name" value="Transpos_assoc"/>
    <property type="match status" value="1"/>
</dbReference>
<dbReference type="InterPro" id="IPR025312">
    <property type="entry name" value="DUF4216"/>
</dbReference>
<dbReference type="OrthoDB" id="1933987at2759"/>
<sequence>MDAPRFSTNHLAGIERFLSFAIGKSLFNGKIYCPCHRCNNRILHEPYIVGEHLRLHGIIKEYKHWIFHGESIERTSVQTDQTVRTSPSICTLSQDNEADLRDLITDALGINIPTLNESFDGVSSEFQNNGQEYDVNEAQRTTERAATLQDDCDISLYPGCVKFSCVSFLLRLYHFKALFGWSAKSLTCLLEFLNEAFPDGNTIPTTYYEAKKKISALNLGYVKIDACPNDCMLYWGDASKKINCDVCKSSRWQSSSELVADEQVDGSCRRPKPAKVLRYFPLIPRLKRLFQSSKTSQSMRWHKEGRTKDGILRHPADGSAWDAFDKRFPDFASDPRNVRLGLASDGFNPFRTMSTSHSTWPVLLIPYNLEPWACMKQSSMILSMVIPGEKGPGNDIDVYMQPLIKELKQLWTGVDAFDSSSSESFTLRACLLWTINDFPAYANLSGWSTKGRVACPVCAEKTKSLWLRYGRKFCYMGHRRWLSAEHPFRKQSREFDGTIEYGVAPIPRSGEDILREVEGVNFIYGKARKRDREELDEGSVELDVDEGCDLFNNFEELVAEGDKANLINQDETLWKKRSIFFDLPYWRYNLLRHNLDVMHIEKNVCDNVIGTLLNLSRGGKDNIKARKDLQDMGIRSYLHPKMRNGKEYLRKRNLKVPDGYASNISRCVNLKEHKLSNLKSHDCHILVQDLLPICLRGVVEKKVLSVITNLSDFFKRLCAKSLDPQEVDQLQIQVMLTLCEMEKIFPPSFFTIMIHLIIHLPMEAKLGGPVQYRWMYPIERYLMRLKASVRNRAYPEGSIAEGYIVSECLTFCSRYFSDVETIFSRPPRNDGNIQKRYIFSSGGRPIGTINTKILDMRSLAQANRYVLLHSDKLSPYRQEFLESERALYGGIQISKRTEDKWLVEKFPRWLAKQIPKMEVEQVDADVIALARGPHKVVSTYDGLIINGFRVHTKKLEQHRKTQNSGVMVFADGRNYYGNCIEIIELNYYERFWVIMLRCDWVNIKSPRSMKKDANGFIMVKFSELIHTGNRDSDDPYILASQAKQVFYVEDGKSEGWLHVIGIKPRDLFNLSVETPVEDDEYPQCDHHIIAARFLRTSKKTVDLVDKEKMKCYVTLNGFRSGKFMTLVAANVAATGLDINDVQFQVSRNKVENSYFSRFFLLLKTHDFFGALLGASSLTITTLFSRKMIGRTRTLKGVRFSSRGSSTGSNTLGSAATDSQSTGDETPTQSAEEVPATPAEATKGTKRKRGPTNMKDIWNLQPGTRIVVDANQYGQPIGKEASKLAEFLGTIARTGSICPLNTKHWKHLSKYVLENILRIVHEKFDLQGKVEDSDILSHVGKLRKEFKSTLKTRYYKEMVQEGRPIEEIYENNPPGVHDDQWKWLVERWETPQAAAQSEKAKESRTKVRYAHTAGNIGYATLNAQFAEKEGREPSRLEQFRFQHLRKDGSDKLNSEAAEQVYVRNKWDEACKMVKDSMPTPESSFAPQDNIVLENEIYTQVFGPDKNGKMLGYGRGMTKSRLFGYGSVTRGSQSTSAISTLIEEMSAKHVEQIQTIQAEQAVREKTLLEEAESRFRTEAAERETRLIAEAEERFMKLTEIREAKFMEMMNAREKKYKALINECMAKGMSIEFQSSGLDDKAFSSDDDE</sequence>
<gene>
    <name evidence="5" type="ORF">CXB51_024836</name>
</gene>
<accession>A0A8J5Y0W9</accession>
<comment type="caution">
    <text evidence="5">The sequence shown here is derived from an EMBL/GenBank/DDBJ whole genome shotgun (WGS) entry which is preliminary data.</text>
</comment>
<evidence type="ECO:0000259" key="2">
    <source>
        <dbReference type="Pfam" id="PF13952"/>
    </source>
</evidence>
<dbReference type="Proteomes" id="UP000701853">
    <property type="component" value="Chromosome 10"/>
</dbReference>
<feature type="compositionally biased region" description="Polar residues" evidence="1">
    <location>
        <begin position="1201"/>
        <end position="1229"/>
    </location>
</feature>
<feature type="domain" description="DUF4216" evidence="2">
    <location>
        <begin position="983"/>
        <end position="1057"/>
    </location>
</feature>
<dbReference type="EMBL" id="JAHUZN010000010">
    <property type="protein sequence ID" value="KAG8480266.1"/>
    <property type="molecule type" value="Genomic_DNA"/>
</dbReference>
<evidence type="ECO:0000256" key="1">
    <source>
        <dbReference type="SAM" id="MobiDB-lite"/>
    </source>
</evidence>
<evidence type="ECO:0000313" key="5">
    <source>
        <dbReference type="EMBL" id="KAG8480266.1"/>
    </source>
</evidence>
<dbReference type="Pfam" id="PF03004">
    <property type="entry name" value="Transposase_24"/>
    <property type="match status" value="1"/>
</dbReference>
<organism evidence="5 6">
    <name type="scientific">Gossypium anomalum</name>
    <dbReference type="NCBI Taxonomy" id="47600"/>
    <lineage>
        <taxon>Eukaryota</taxon>
        <taxon>Viridiplantae</taxon>
        <taxon>Streptophyta</taxon>
        <taxon>Embryophyta</taxon>
        <taxon>Tracheophyta</taxon>
        <taxon>Spermatophyta</taxon>
        <taxon>Magnoliopsida</taxon>
        <taxon>eudicotyledons</taxon>
        <taxon>Gunneridae</taxon>
        <taxon>Pentapetalae</taxon>
        <taxon>rosids</taxon>
        <taxon>malvids</taxon>
        <taxon>Malvales</taxon>
        <taxon>Malvaceae</taxon>
        <taxon>Malvoideae</taxon>
        <taxon>Gossypium</taxon>
    </lineage>
</organism>
<dbReference type="Pfam" id="PF02992">
    <property type="entry name" value="Transposase_21"/>
    <property type="match status" value="1"/>
</dbReference>
<evidence type="ECO:0000259" key="4">
    <source>
        <dbReference type="Pfam" id="PF13963"/>
    </source>
</evidence>
<proteinExistence type="predicted"/>
<name>A0A8J5Y0W9_9ROSI</name>
<evidence type="ECO:0000313" key="6">
    <source>
        <dbReference type="Proteomes" id="UP000701853"/>
    </source>
</evidence>
<feature type="domain" description="DUF4218" evidence="3">
    <location>
        <begin position="717"/>
        <end position="829"/>
    </location>
</feature>
<feature type="compositionally biased region" description="Low complexity" evidence="1">
    <location>
        <begin position="1230"/>
        <end position="1241"/>
    </location>
</feature>
<protein>
    <recommendedName>
        <fullName evidence="7">Transposase</fullName>
    </recommendedName>
</protein>
<reference evidence="5 6" key="1">
    <citation type="journal article" date="2021" name="bioRxiv">
        <title>The Gossypium anomalum genome as a resource for cotton improvement and evolutionary analysis of hybrid incompatibility.</title>
        <authorList>
            <person name="Grover C.E."/>
            <person name="Yuan D."/>
            <person name="Arick M.A."/>
            <person name="Miller E.R."/>
            <person name="Hu G."/>
            <person name="Peterson D.G."/>
            <person name="Wendel J.F."/>
            <person name="Udall J.A."/>
        </authorList>
    </citation>
    <scope>NUCLEOTIDE SEQUENCE [LARGE SCALE GENOMIC DNA]</scope>
    <source>
        <strain evidence="5">JFW-Udall</strain>
        <tissue evidence="5">Leaf</tissue>
    </source>
</reference>
<dbReference type="InterPro" id="IPR004252">
    <property type="entry name" value="Probable_transposase_24"/>
</dbReference>
<feature type="domain" description="Transposase-associated" evidence="4">
    <location>
        <begin position="2"/>
        <end position="70"/>
    </location>
</feature>
<dbReference type="Pfam" id="PF13952">
    <property type="entry name" value="DUF4216"/>
    <property type="match status" value="1"/>
</dbReference>
<evidence type="ECO:0008006" key="7">
    <source>
        <dbReference type="Google" id="ProtNLM"/>
    </source>
</evidence>
<keyword evidence="6" id="KW-1185">Reference proteome</keyword>
<dbReference type="PANTHER" id="PTHR10775:SF182">
    <property type="entry name" value="TRANSPOSON, EN_SPM-LIKE, TRANSPOSASE-ASSOCIATED DOMAIN PROTEIN-RELATED"/>
    <property type="match status" value="1"/>
</dbReference>
<dbReference type="InterPro" id="IPR004242">
    <property type="entry name" value="Transposase_21"/>
</dbReference>
<evidence type="ECO:0000259" key="3">
    <source>
        <dbReference type="Pfam" id="PF13960"/>
    </source>
</evidence>
<feature type="region of interest" description="Disordered" evidence="1">
    <location>
        <begin position="1198"/>
        <end position="1255"/>
    </location>
</feature>
<dbReference type="Pfam" id="PF13960">
    <property type="entry name" value="DUF4218"/>
    <property type="match status" value="1"/>
</dbReference>
<dbReference type="PANTHER" id="PTHR10775">
    <property type="entry name" value="OS08G0208400 PROTEIN"/>
    <property type="match status" value="1"/>
</dbReference>
<dbReference type="InterPro" id="IPR029480">
    <property type="entry name" value="Transpos_assoc"/>
</dbReference>
<dbReference type="InterPro" id="IPR025452">
    <property type="entry name" value="DUF4218"/>
</dbReference>